<dbReference type="SMART" id="SM00823">
    <property type="entry name" value="PKS_PP"/>
    <property type="match status" value="1"/>
</dbReference>
<dbReference type="Gene3D" id="3.30.300.30">
    <property type="match status" value="1"/>
</dbReference>
<feature type="domain" description="Carrier" evidence="4">
    <location>
        <begin position="504"/>
        <end position="579"/>
    </location>
</feature>
<dbReference type="Pfam" id="PF00550">
    <property type="entry name" value="PP-binding"/>
    <property type="match status" value="1"/>
</dbReference>
<dbReference type="Gene3D" id="3.40.50.980">
    <property type="match status" value="2"/>
</dbReference>
<dbReference type="InterPro" id="IPR020845">
    <property type="entry name" value="AMP-binding_CS"/>
</dbReference>
<dbReference type="InterPro" id="IPR010071">
    <property type="entry name" value="AA_adenyl_dom"/>
</dbReference>
<comment type="cofactor">
    <cofactor evidence="1">
        <name>pantetheine 4'-phosphate</name>
        <dbReference type="ChEBI" id="CHEBI:47942"/>
    </cofactor>
</comment>
<evidence type="ECO:0000259" key="4">
    <source>
        <dbReference type="PROSITE" id="PS50075"/>
    </source>
</evidence>
<evidence type="ECO:0000313" key="5">
    <source>
        <dbReference type="EMBL" id="MBJ7596570.1"/>
    </source>
</evidence>
<dbReference type="GO" id="GO:0009366">
    <property type="term" value="C:enterobactin synthetase complex"/>
    <property type="evidence" value="ECO:0007669"/>
    <property type="project" value="TreeGrafter"/>
</dbReference>
<dbReference type="GO" id="GO:0043041">
    <property type="term" value="P:amino acid activation for nonribosomal peptide biosynthetic process"/>
    <property type="evidence" value="ECO:0007669"/>
    <property type="project" value="TreeGrafter"/>
</dbReference>
<evidence type="ECO:0000256" key="2">
    <source>
        <dbReference type="ARBA" id="ARBA00022450"/>
    </source>
</evidence>
<dbReference type="InterPro" id="IPR036736">
    <property type="entry name" value="ACP-like_sf"/>
</dbReference>
<comment type="caution">
    <text evidence="5">The sequence shown here is derived from an EMBL/GenBank/DDBJ whole genome shotgun (WGS) entry which is preliminary data.</text>
</comment>
<dbReference type="FunFam" id="3.30.300.30:FF:000010">
    <property type="entry name" value="Enterobactin synthetase component F"/>
    <property type="match status" value="1"/>
</dbReference>
<dbReference type="InterPro" id="IPR000873">
    <property type="entry name" value="AMP-dep_synth/lig_dom"/>
</dbReference>
<dbReference type="InterPro" id="IPR020806">
    <property type="entry name" value="PKS_PP-bd"/>
</dbReference>
<sequence>MQGLVAACAAAGPDAPAVADWKGVLSYGELDARAGRLASRLQDLGVRRGDRVGLCLPRSRGFTVGALGILKTGAAYVPLDPGYPADRLSYMLADSAATVVVTAVDLAPRLLPGPWTLLDIEAASHPAATVPTSAAAGPVETGPDDVAYVIYTSGSTGRPKGVEVTHGSLLNLVFWHRRAFAVSDSDQAMQVASPSFDAVVWETWPYLTAGATVHVPDETTRATPEALRDWMAERGITIGFVPTPVTEALLGLEWPPGTSLRTLLTGGDVLHRRPPAGLPFTLVNNYGPTEGTVVTTSGTVEPGEHGSLPSIGRPITNVRVHVLDSSLAPVALGEPGELCVAGEGLARGYLNQPGLTEEKFVPDPFGEPGDRLYRTGDLVRWSPQGEIEFLGRLDEQVKIRGFRIELHEITAVLDRHPGVRGSAVITREEEGGEKRLVAYVVASPGERPAVDGLRDHLARHLPDYMLPAAFVWLDELPLTANGKVDRAALPEPVREADGANPALQPRTPLEAALAGMLCDLLGLEEVGVDENFFVLGGHSLLGAQLIVRIRDRFGVELSLRNLFDNPTVEAIAQTVERMLVEQLETMSEEEAEKRLALLAPSE</sequence>
<dbReference type="FunFam" id="1.10.1200.10:FF:000016">
    <property type="entry name" value="Non-ribosomal peptide synthase"/>
    <property type="match status" value="1"/>
</dbReference>
<dbReference type="PRINTS" id="PR00154">
    <property type="entry name" value="AMPBINDING"/>
</dbReference>
<accession>A0A934N144</accession>
<dbReference type="PANTHER" id="PTHR45527:SF1">
    <property type="entry name" value="FATTY ACID SYNTHASE"/>
    <property type="match status" value="1"/>
</dbReference>
<proteinExistence type="predicted"/>
<keyword evidence="2" id="KW-0596">Phosphopantetheine</keyword>
<dbReference type="Pfam" id="PF00501">
    <property type="entry name" value="AMP-binding"/>
    <property type="match status" value="1"/>
</dbReference>
<organism evidence="5 6">
    <name type="scientific">Candidatus Nephthysia bennettiae</name>
    <dbReference type="NCBI Taxonomy" id="3127016"/>
    <lineage>
        <taxon>Bacteria</taxon>
        <taxon>Bacillati</taxon>
        <taxon>Candidatus Dormiibacterota</taxon>
        <taxon>Candidatus Dormibacteria</taxon>
        <taxon>Candidatus Dormibacterales</taxon>
        <taxon>Candidatus Dormibacteraceae</taxon>
        <taxon>Candidatus Nephthysia</taxon>
    </lineage>
</organism>
<dbReference type="InterPro" id="IPR029058">
    <property type="entry name" value="AB_hydrolase_fold"/>
</dbReference>
<dbReference type="PROSITE" id="PS00455">
    <property type="entry name" value="AMP_BINDING"/>
    <property type="match status" value="1"/>
</dbReference>
<keyword evidence="3" id="KW-0597">Phosphoprotein</keyword>
<dbReference type="RefSeq" id="WP_338198399.1">
    <property type="nucleotide sequence ID" value="NZ_JAEKNR010000010.1"/>
</dbReference>
<dbReference type="PANTHER" id="PTHR45527">
    <property type="entry name" value="NONRIBOSOMAL PEPTIDE SYNTHETASE"/>
    <property type="match status" value="1"/>
</dbReference>
<dbReference type="AlphaFoldDB" id="A0A934N144"/>
<evidence type="ECO:0000313" key="6">
    <source>
        <dbReference type="Proteomes" id="UP000612893"/>
    </source>
</evidence>
<dbReference type="GO" id="GO:0072330">
    <property type="term" value="P:monocarboxylic acid biosynthetic process"/>
    <property type="evidence" value="ECO:0007669"/>
    <property type="project" value="UniProtKB-ARBA"/>
</dbReference>
<gene>
    <name evidence="5" type="ORF">JF922_00580</name>
</gene>
<protein>
    <submittedName>
        <fullName evidence="5">Amino acid adenylation domain-containing protein</fullName>
    </submittedName>
</protein>
<dbReference type="InterPro" id="IPR045851">
    <property type="entry name" value="AMP-bd_C_sf"/>
</dbReference>
<dbReference type="EMBL" id="JAEKNR010000010">
    <property type="protein sequence ID" value="MBJ7596570.1"/>
    <property type="molecule type" value="Genomic_DNA"/>
</dbReference>
<dbReference type="GO" id="GO:0009239">
    <property type="term" value="P:enterobactin biosynthetic process"/>
    <property type="evidence" value="ECO:0007669"/>
    <property type="project" value="TreeGrafter"/>
</dbReference>
<dbReference type="GO" id="GO:0047527">
    <property type="term" value="F:2,3-dihydroxybenzoate-serine ligase activity"/>
    <property type="evidence" value="ECO:0007669"/>
    <property type="project" value="TreeGrafter"/>
</dbReference>
<dbReference type="SUPFAM" id="SSF56801">
    <property type="entry name" value="Acetyl-CoA synthetase-like"/>
    <property type="match status" value="1"/>
</dbReference>
<dbReference type="SUPFAM" id="SSF47336">
    <property type="entry name" value="ACP-like"/>
    <property type="match status" value="1"/>
</dbReference>
<dbReference type="FunFam" id="3.40.50.12780:FF:000012">
    <property type="entry name" value="Non-ribosomal peptide synthetase"/>
    <property type="match status" value="1"/>
</dbReference>
<name>A0A934N144_9BACT</name>
<dbReference type="Proteomes" id="UP000612893">
    <property type="component" value="Unassembled WGS sequence"/>
</dbReference>
<dbReference type="InterPro" id="IPR020459">
    <property type="entry name" value="AMP-binding"/>
</dbReference>
<dbReference type="FunFam" id="2.30.38.10:FF:000001">
    <property type="entry name" value="Non-ribosomal peptide synthetase PvdI"/>
    <property type="match status" value="1"/>
</dbReference>
<reference evidence="5" key="1">
    <citation type="submission" date="2020-10" db="EMBL/GenBank/DDBJ databases">
        <title>Ca. Dormibacterota MAGs.</title>
        <authorList>
            <person name="Montgomery K."/>
        </authorList>
    </citation>
    <scope>NUCLEOTIDE SEQUENCE [LARGE SCALE GENOMIC DNA]</scope>
    <source>
        <strain evidence="5">SC8812_S17_10</strain>
    </source>
</reference>
<dbReference type="GO" id="GO:0005829">
    <property type="term" value="C:cytosol"/>
    <property type="evidence" value="ECO:0007669"/>
    <property type="project" value="TreeGrafter"/>
</dbReference>
<evidence type="ECO:0000256" key="3">
    <source>
        <dbReference type="ARBA" id="ARBA00022553"/>
    </source>
</evidence>
<dbReference type="InterPro" id="IPR009081">
    <property type="entry name" value="PP-bd_ACP"/>
</dbReference>
<dbReference type="CDD" id="cd05930">
    <property type="entry name" value="A_NRPS"/>
    <property type="match status" value="1"/>
</dbReference>
<dbReference type="InterPro" id="IPR025110">
    <property type="entry name" value="AMP-bd_C"/>
</dbReference>
<dbReference type="Gene3D" id="3.40.50.1820">
    <property type="entry name" value="alpha/beta hydrolase"/>
    <property type="match status" value="1"/>
</dbReference>
<dbReference type="Gene3D" id="2.30.38.10">
    <property type="entry name" value="Luciferase, Domain 3"/>
    <property type="match status" value="1"/>
</dbReference>
<keyword evidence="6" id="KW-1185">Reference proteome</keyword>
<dbReference type="NCBIfam" id="TIGR01733">
    <property type="entry name" value="AA-adenyl-dom"/>
    <property type="match status" value="1"/>
</dbReference>
<evidence type="ECO:0000256" key="1">
    <source>
        <dbReference type="ARBA" id="ARBA00001957"/>
    </source>
</evidence>
<dbReference type="FunFam" id="3.40.50.980:FF:000001">
    <property type="entry name" value="Non-ribosomal peptide synthetase"/>
    <property type="match status" value="1"/>
</dbReference>
<dbReference type="Pfam" id="PF13193">
    <property type="entry name" value="AMP-binding_C"/>
    <property type="match status" value="1"/>
</dbReference>
<dbReference type="GO" id="GO:0031177">
    <property type="term" value="F:phosphopantetheine binding"/>
    <property type="evidence" value="ECO:0007669"/>
    <property type="project" value="InterPro"/>
</dbReference>
<dbReference type="PROSITE" id="PS50075">
    <property type="entry name" value="CARRIER"/>
    <property type="match status" value="1"/>
</dbReference>